<gene>
    <name evidence="6" type="ORF">HGB44_13920</name>
</gene>
<dbReference type="PRINTS" id="PR00455">
    <property type="entry name" value="HTHTETR"/>
</dbReference>
<dbReference type="SUPFAM" id="SSF48498">
    <property type="entry name" value="Tetracyclin repressor-like, C-terminal domain"/>
    <property type="match status" value="1"/>
</dbReference>
<dbReference type="AlphaFoldDB" id="A0A7X6MDF7"/>
<accession>A0A7X6MDF7</accession>
<organism evidence="6 7">
    <name type="scientific">Nocardiopsis alborubida</name>
    <dbReference type="NCBI Taxonomy" id="146802"/>
    <lineage>
        <taxon>Bacteria</taxon>
        <taxon>Bacillati</taxon>
        <taxon>Actinomycetota</taxon>
        <taxon>Actinomycetes</taxon>
        <taxon>Streptosporangiales</taxon>
        <taxon>Nocardiopsidaceae</taxon>
        <taxon>Nocardiopsis</taxon>
    </lineage>
</organism>
<reference evidence="6 7" key="1">
    <citation type="submission" date="2020-04" db="EMBL/GenBank/DDBJ databases">
        <title>MicrobeNet Type strains.</title>
        <authorList>
            <person name="Nicholson A.C."/>
        </authorList>
    </citation>
    <scope>NUCLEOTIDE SEQUENCE [LARGE SCALE GENOMIC DNA]</scope>
    <source>
        <strain evidence="6 7">ATCC 23612</strain>
    </source>
</reference>
<evidence type="ECO:0000256" key="2">
    <source>
        <dbReference type="ARBA" id="ARBA00023125"/>
    </source>
</evidence>
<proteinExistence type="predicted"/>
<dbReference type="EMBL" id="JAAXPG010000012">
    <property type="protein sequence ID" value="NKY98747.1"/>
    <property type="molecule type" value="Genomic_DNA"/>
</dbReference>
<dbReference type="PANTHER" id="PTHR30055">
    <property type="entry name" value="HTH-TYPE TRANSCRIPTIONAL REGULATOR RUTR"/>
    <property type="match status" value="1"/>
</dbReference>
<dbReference type="Proteomes" id="UP000553209">
    <property type="component" value="Unassembled WGS sequence"/>
</dbReference>
<dbReference type="GO" id="GO:0000976">
    <property type="term" value="F:transcription cis-regulatory region binding"/>
    <property type="evidence" value="ECO:0007669"/>
    <property type="project" value="TreeGrafter"/>
</dbReference>
<dbReference type="PANTHER" id="PTHR30055:SF234">
    <property type="entry name" value="HTH-TYPE TRANSCRIPTIONAL REGULATOR BETI"/>
    <property type="match status" value="1"/>
</dbReference>
<evidence type="ECO:0000256" key="4">
    <source>
        <dbReference type="PROSITE-ProRule" id="PRU00335"/>
    </source>
</evidence>
<evidence type="ECO:0000313" key="6">
    <source>
        <dbReference type="EMBL" id="NKY98747.1"/>
    </source>
</evidence>
<dbReference type="InterPro" id="IPR036271">
    <property type="entry name" value="Tet_transcr_reg_TetR-rel_C_sf"/>
</dbReference>
<evidence type="ECO:0000256" key="3">
    <source>
        <dbReference type="ARBA" id="ARBA00023163"/>
    </source>
</evidence>
<comment type="caution">
    <text evidence="6">The sequence shown here is derived from an EMBL/GenBank/DDBJ whole genome shotgun (WGS) entry which is preliminary data.</text>
</comment>
<dbReference type="InterPro" id="IPR009057">
    <property type="entry name" value="Homeodomain-like_sf"/>
</dbReference>
<dbReference type="Gene3D" id="1.10.10.60">
    <property type="entry name" value="Homeodomain-like"/>
    <property type="match status" value="1"/>
</dbReference>
<evidence type="ECO:0000313" key="7">
    <source>
        <dbReference type="Proteomes" id="UP000553209"/>
    </source>
</evidence>
<keyword evidence="3" id="KW-0804">Transcription</keyword>
<dbReference type="Pfam" id="PF00440">
    <property type="entry name" value="TetR_N"/>
    <property type="match status" value="1"/>
</dbReference>
<sequence>MLYMQPVDSGDGEAKRSFIEEARRGQIVRAAVETIAEEGYARASFVRIAARASVSPGLITYHFRTKERLLRQVLEYVNARLDRAMEGGPEPLAGFEDALVRIVTGHVMHCSRHPQEVAVRQEISGADVPASVREWIARGQDAGRAELVGFLTEGQGHGEFRAFDPEVFTDALFAALNAVPGRLRRRPAEEHEDYARELARLFAAAATGGGPSG</sequence>
<keyword evidence="7" id="KW-1185">Reference proteome</keyword>
<keyword evidence="2 4" id="KW-0238">DNA-binding</keyword>
<evidence type="ECO:0000256" key="1">
    <source>
        <dbReference type="ARBA" id="ARBA00023015"/>
    </source>
</evidence>
<dbReference type="GO" id="GO:0003700">
    <property type="term" value="F:DNA-binding transcription factor activity"/>
    <property type="evidence" value="ECO:0007669"/>
    <property type="project" value="TreeGrafter"/>
</dbReference>
<name>A0A7X6MDF7_9ACTN</name>
<protein>
    <submittedName>
        <fullName evidence="6">TetR/AcrR family transcriptional regulator</fullName>
    </submittedName>
</protein>
<dbReference type="InterPro" id="IPR050109">
    <property type="entry name" value="HTH-type_TetR-like_transc_reg"/>
</dbReference>
<dbReference type="PROSITE" id="PS50977">
    <property type="entry name" value="HTH_TETR_2"/>
    <property type="match status" value="1"/>
</dbReference>
<dbReference type="Gene3D" id="1.10.357.10">
    <property type="entry name" value="Tetracycline Repressor, domain 2"/>
    <property type="match status" value="1"/>
</dbReference>
<feature type="domain" description="HTH tetR-type" evidence="5">
    <location>
        <begin position="21"/>
        <end position="81"/>
    </location>
</feature>
<evidence type="ECO:0000259" key="5">
    <source>
        <dbReference type="PROSITE" id="PS50977"/>
    </source>
</evidence>
<keyword evidence="1" id="KW-0805">Transcription regulation</keyword>
<dbReference type="InterPro" id="IPR001647">
    <property type="entry name" value="HTH_TetR"/>
</dbReference>
<dbReference type="SUPFAM" id="SSF46689">
    <property type="entry name" value="Homeodomain-like"/>
    <property type="match status" value="1"/>
</dbReference>
<feature type="DNA-binding region" description="H-T-H motif" evidence="4">
    <location>
        <begin position="44"/>
        <end position="63"/>
    </location>
</feature>